<dbReference type="SFLD" id="SFLDS00003">
    <property type="entry name" value="Haloacid_Dehalogenase"/>
    <property type="match status" value="1"/>
</dbReference>
<dbReference type="Pfam" id="PF08282">
    <property type="entry name" value="Hydrolase_3"/>
    <property type="match status" value="1"/>
</dbReference>
<sequence>MPITLLVLDLDGTIIGNRPEVRQAVLTAIQAARRQGVKVAIATGRMYRAALPFYRMVGSELPLICYQGALIKDPADGRVLLHRPVPIERTFEVLDFLEGEGLAVHLYLNDTLYVNEITPAIRRYGERTGVEPVPVGDLRRVLTAEPTKILGHTDSEQTTDALLKRLGERYSRDVLYLTKSDPTFVEVTHPEADKGLAVRFLAEQHLQISPEQVMTVGDQLNDLEMIRYAAVGVAMGRAPAAVQAEAVWVAPDVEADGVAQAIEKFILLPDPLPCTPTSAITPAC</sequence>
<accession>U5QDS1</accession>
<dbReference type="InterPro" id="IPR006379">
    <property type="entry name" value="HAD-SF_hydro_IIB"/>
</dbReference>
<dbReference type="SFLD" id="SFLDG01140">
    <property type="entry name" value="C2.B:_Phosphomannomutase_and_P"/>
    <property type="match status" value="1"/>
</dbReference>
<gene>
    <name evidence="1" type="ORF">GKIL_0767</name>
</gene>
<keyword evidence="1" id="KW-0378">Hydrolase</keyword>
<dbReference type="OrthoDB" id="9781413at2"/>
<dbReference type="Gene3D" id="3.30.1240.10">
    <property type="match status" value="1"/>
</dbReference>
<dbReference type="SUPFAM" id="SSF56784">
    <property type="entry name" value="HAD-like"/>
    <property type="match status" value="1"/>
</dbReference>
<dbReference type="HOGENOM" id="CLU_044146_0_2_3"/>
<dbReference type="STRING" id="1183438.GKIL_0767"/>
<proteinExistence type="predicted"/>
<dbReference type="InterPro" id="IPR036412">
    <property type="entry name" value="HAD-like_sf"/>
</dbReference>
<dbReference type="GO" id="GO:0000287">
    <property type="term" value="F:magnesium ion binding"/>
    <property type="evidence" value="ECO:0007669"/>
    <property type="project" value="TreeGrafter"/>
</dbReference>
<dbReference type="Proteomes" id="UP000017396">
    <property type="component" value="Chromosome"/>
</dbReference>
<evidence type="ECO:0000313" key="2">
    <source>
        <dbReference type="Proteomes" id="UP000017396"/>
    </source>
</evidence>
<dbReference type="AlphaFoldDB" id="U5QDS1"/>
<dbReference type="PANTHER" id="PTHR10000:SF8">
    <property type="entry name" value="HAD SUPERFAMILY HYDROLASE-LIKE, TYPE 3"/>
    <property type="match status" value="1"/>
</dbReference>
<dbReference type="PANTHER" id="PTHR10000">
    <property type="entry name" value="PHOSPHOSERINE PHOSPHATASE"/>
    <property type="match status" value="1"/>
</dbReference>
<protein>
    <submittedName>
        <fullName evidence="1">Cof hydrolase</fullName>
    </submittedName>
</protein>
<dbReference type="GO" id="GO:0016791">
    <property type="term" value="F:phosphatase activity"/>
    <property type="evidence" value="ECO:0007669"/>
    <property type="project" value="TreeGrafter"/>
</dbReference>
<organism evidence="1 2">
    <name type="scientific">Gloeobacter kilaueensis (strain ATCC BAA-2537 / CCAP 1431/1 / ULC 316 / JS1)</name>
    <dbReference type="NCBI Taxonomy" id="1183438"/>
    <lineage>
        <taxon>Bacteria</taxon>
        <taxon>Bacillati</taxon>
        <taxon>Cyanobacteriota</taxon>
        <taxon>Cyanophyceae</taxon>
        <taxon>Gloeobacterales</taxon>
        <taxon>Gloeobacteraceae</taxon>
        <taxon>Gloeobacter</taxon>
    </lineage>
</organism>
<dbReference type="InterPro" id="IPR023214">
    <property type="entry name" value="HAD_sf"/>
</dbReference>
<evidence type="ECO:0000313" key="1">
    <source>
        <dbReference type="EMBL" id="AGY57013.1"/>
    </source>
</evidence>
<dbReference type="PROSITE" id="PS01229">
    <property type="entry name" value="COF_2"/>
    <property type="match status" value="1"/>
</dbReference>
<dbReference type="KEGG" id="glj:GKIL_0767"/>
<dbReference type="eggNOG" id="COG0561">
    <property type="taxonomic scope" value="Bacteria"/>
</dbReference>
<reference evidence="1 2" key="1">
    <citation type="journal article" date="2013" name="PLoS ONE">
        <title>Cultivation and Complete Genome Sequencing of Gloeobacter kilaueensis sp. nov., from a Lava Cave in Kilauea Caldera, Hawai'i.</title>
        <authorList>
            <person name="Saw J.H."/>
            <person name="Schatz M."/>
            <person name="Brown M.V."/>
            <person name="Kunkel D.D."/>
            <person name="Foster J.S."/>
            <person name="Shick H."/>
            <person name="Christensen S."/>
            <person name="Hou S."/>
            <person name="Wan X."/>
            <person name="Donachie S.P."/>
        </authorList>
    </citation>
    <scope>NUCLEOTIDE SEQUENCE [LARGE SCALE GENOMIC DNA]</scope>
    <source>
        <strain evidence="2">JS</strain>
    </source>
</reference>
<dbReference type="NCBIfam" id="TIGR01484">
    <property type="entry name" value="HAD-SF-IIB"/>
    <property type="match status" value="1"/>
</dbReference>
<dbReference type="CDD" id="cd07516">
    <property type="entry name" value="HAD_Pase"/>
    <property type="match status" value="1"/>
</dbReference>
<dbReference type="GO" id="GO:0005829">
    <property type="term" value="C:cytosol"/>
    <property type="evidence" value="ECO:0007669"/>
    <property type="project" value="TreeGrafter"/>
</dbReference>
<dbReference type="InterPro" id="IPR000150">
    <property type="entry name" value="Cof"/>
</dbReference>
<dbReference type="RefSeq" id="WP_023172062.1">
    <property type="nucleotide sequence ID" value="NC_022600.1"/>
</dbReference>
<dbReference type="EMBL" id="CP003587">
    <property type="protein sequence ID" value="AGY57013.1"/>
    <property type="molecule type" value="Genomic_DNA"/>
</dbReference>
<keyword evidence="2" id="KW-1185">Reference proteome</keyword>
<dbReference type="Gene3D" id="3.40.50.1000">
    <property type="entry name" value="HAD superfamily/HAD-like"/>
    <property type="match status" value="1"/>
</dbReference>
<dbReference type="NCBIfam" id="TIGR00099">
    <property type="entry name" value="Cof-subfamily"/>
    <property type="match status" value="1"/>
</dbReference>
<name>U5QDS1_GLOK1</name>